<proteinExistence type="predicted"/>
<evidence type="ECO:0008006" key="3">
    <source>
        <dbReference type="Google" id="ProtNLM"/>
    </source>
</evidence>
<protein>
    <recommendedName>
        <fullName evidence="3">Transposase</fullName>
    </recommendedName>
</protein>
<dbReference type="Proteomes" id="UP001300763">
    <property type="component" value="Unassembled WGS sequence"/>
</dbReference>
<sequence length="44" mass="4928">MTDTTAGTTADRARVFTHEQEAELCRRLLGDRAHGLETLVARTR</sequence>
<organism evidence="1 2">
    <name type="scientific">Actinomycetospora lemnae</name>
    <dbReference type="NCBI Taxonomy" id="3019891"/>
    <lineage>
        <taxon>Bacteria</taxon>
        <taxon>Bacillati</taxon>
        <taxon>Actinomycetota</taxon>
        <taxon>Actinomycetes</taxon>
        <taxon>Pseudonocardiales</taxon>
        <taxon>Pseudonocardiaceae</taxon>
        <taxon>Actinomycetospora</taxon>
    </lineage>
</organism>
<accession>A0ABT5SV16</accession>
<comment type="caution">
    <text evidence="1">The sequence shown here is derived from an EMBL/GenBank/DDBJ whole genome shotgun (WGS) entry which is preliminary data.</text>
</comment>
<evidence type="ECO:0000313" key="2">
    <source>
        <dbReference type="Proteomes" id="UP001300763"/>
    </source>
</evidence>
<dbReference type="EMBL" id="JAQZAO010000003">
    <property type="protein sequence ID" value="MDD7965583.1"/>
    <property type="molecule type" value="Genomic_DNA"/>
</dbReference>
<reference evidence="1 2" key="1">
    <citation type="submission" date="2023-02" db="EMBL/GenBank/DDBJ databases">
        <title>Genome sequencing required for Actinomycetospora new species description.</title>
        <authorList>
            <person name="Saimee Y."/>
            <person name="Duangmal K."/>
        </authorList>
    </citation>
    <scope>NUCLEOTIDE SEQUENCE [LARGE SCALE GENOMIC DNA]</scope>
    <source>
        <strain evidence="1 2">DW7H6</strain>
    </source>
</reference>
<keyword evidence="2" id="KW-1185">Reference proteome</keyword>
<gene>
    <name evidence="1" type="ORF">PGB27_09500</name>
</gene>
<evidence type="ECO:0000313" key="1">
    <source>
        <dbReference type="EMBL" id="MDD7965583.1"/>
    </source>
</evidence>
<dbReference type="RefSeq" id="WP_274200117.1">
    <property type="nucleotide sequence ID" value="NZ_JAQZAO010000003.1"/>
</dbReference>
<name>A0ABT5SV16_9PSEU</name>